<feature type="compositionally biased region" description="Basic and acidic residues" evidence="1">
    <location>
        <begin position="303"/>
        <end position="314"/>
    </location>
</feature>
<feature type="compositionally biased region" description="Low complexity" evidence="1">
    <location>
        <begin position="727"/>
        <end position="744"/>
    </location>
</feature>
<feature type="compositionally biased region" description="Basic and acidic residues" evidence="1">
    <location>
        <begin position="372"/>
        <end position="392"/>
    </location>
</feature>
<feature type="region of interest" description="Disordered" evidence="1">
    <location>
        <begin position="539"/>
        <end position="568"/>
    </location>
</feature>
<feature type="compositionally biased region" description="Low complexity" evidence="1">
    <location>
        <begin position="694"/>
        <end position="704"/>
    </location>
</feature>
<evidence type="ECO:0000313" key="2">
    <source>
        <dbReference type="EMBL" id="KIY63221.1"/>
    </source>
</evidence>
<feature type="compositionally biased region" description="Polar residues" evidence="1">
    <location>
        <begin position="102"/>
        <end position="119"/>
    </location>
</feature>
<feature type="compositionally biased region" description="Low complexity" evidence="1">
    <location>
        <begin position="341"/>
        <end position="366"/>
    </location>
</feature>
<feature type="compositionally biased region" description="Low complexity" evidence="1">
    <location>
        <begin position="244"/>
        <end position="262"/>
    </location>
</feature>
<feature type="compositionally biased region" description="Basic and acidic residues" evidence="1">
    <location>
        <begin position="870"/>
        <end position="880"/>
    </location>
</feature>
<feature type="compositionally biased region" description="Polar residues" evidence="1">
    <location>
        <begin position="745"/>
        <end position="764"/>
    </location>
</feature>
<name>A0A0D7B143_9AGAR</name>
<dbReference type="AlphaFoldDB" id="A0A0D7B143"/>
<feature type="compositionally biased region" description="Polar residues" evidence="1">
    <location>
        <begin position="881"/>
        <end position="896"/>
    </location>
</feature>
<keyword evidence="3" id="KW-1185">Reference proteome</keyword>
<organism evidence="2 3">
    <name type="scientific">Cylindrobasidium torrendii FP15055 ss-10</name>
    <dbReference type="NCBI Taxonomy" id="1314674"/>
    <lineage>
        <taxon>Eukaryota</taxon>
        <taxon>Fungi</taxon>
        <taxon>Dikarya</taxon>
        <taxon>Basidiomycota</taxon>
        <taxon>Agaricomycotina</taxon>
        <taxon>Agaricomycetes</taxon>
        <taxon>Agaricomycetidae</taxon>
        <taxon>Agaricales</taxon>
        <taxon>Marasmiineae</taxon>
        <taxon>Physalacriaceae</taxon>
        <taxon>Cylindrobasidium</taxon>
    </lineage>
</organism>
<feature type="compositionally biased region" description="Polar residues" evidence="1">
    <location>
        <begin position="147"/>
        <end position="168"/>
    </location>
</feature>
<feature type="region of interest" description="Disordered" evidence="1">
    <location>
        <begin position="823"/>
        <end position="903"/>
    </location>
</feature>
<gene>
    <name evidence="2" type="ORF">CYLTODRAFT_146020</name>
</gene>
<feature type="compositionally biased region" description="Basic and acidic residues" evidence="1">
    <location>
        <begin position="71"/>
        <end position="81"/>
    </location>
</feature>
<sequence length="903" mass="95215">MHKTVPIDNHARWVLLHSDLDLYFRALGYRRLAGWRARCPSMVGPFNNNERRSTRAHSSITDKDVFSKLDMSRSPLKDARNGRLLSEPILGHDSPSDDEQAMESTASRSSNKRPASPQTPVAAKRQRTDAAGNIADAENGNILEDTPTANGQLSQKTPGPQYRRSSSVPVFPSLPALVDLRTIPVSPTKRSRSRSPTRELQIKPIPKPLDTIQEPVASSTRPQLFSIRTSDLVTSQSAPELGQPSSALSSLPDDLPSALTSLRGSISPRADPDSPLTPAPQSDVGMAMEVDEMSIRTRKSARKSTEKPEPENKDAYATLMASKGRSTAESKMAKPGPAPKPTAKGKLPAVTKTAGASKPPAKAPAVVKKKEKAPVVKGKEKAPATTKTKPEPSKPPVPATNARATKDKIVPPMDKVNVKGKLAEKAVPVPSAELPAEPTRAPSRIKNNMKPKATGKPAVRRNLPIRSSNAAKAEERPVQLEDVGPVAGPSGPQPRVPTPRPVEEHPPIPTPASEPTALEVPVLGTSPAQMPIDTDAVDEPMSTIEDTPSQLPGTQPAPSEQGLPAVPAPIGLDVQDEVVEDSLISNSLESDNHEVVTGPTAENVLAEPRAVVDRPTETAVGPKLVTEASTVDEPEAAVAGASKDALPDDTSMTVESPKKAIKAGPSKRQQRGPSNIPQPRSTRSGALKKKEQAAEQAVQAPRAKQTLKTKMSPKKPAAEASRPATPPAVSTSTTSSVSVPKTPARNPTASGLPSFARPTQSSIAKTPAAPPRSPTKPGPSGLGAPSAPPKTPAPPKRAATSLGFSSGGEMDVFSRLQAKMALGSGSPVKETPARPLPTTSHSSAASSSSKPLSSASQTEIRRGHAWGPCCREESSGEGKQDYSTWNHTWQPSQRQEVTGAAIL</sequence>
<feature type="region of interest" description="Disordered" evidence="1">
    <location>
        <begin position="429"/>
        <end position="516"/>
    </location>
</feature>
<feature type="compositionally biased region" description="Polar residues" evidence="1">
    <location>
        <begin position="671"/>
        <end position="684"/>
    </location>
</feature>
<evidence type="ECO:0000313" key="3">
    <source>
        <dbReference type="Proteomes" id="UP000054007"/>
    </source>
</evidence>
<feature type="compositionally biased region" description="Pro residues" evidence="1">
    <location>
        <begin position="491"/>
        <end position="500"/>
    </location>
</feature>
<feature type="region of interest" description="Disordered" evidence="1">
    <location>
        <begin position="585"/>
        <end position="808"/>
    </location>
</feature>
<protein>
    <submittedName>
        <fullName evidence="2">Uncharacterized protein</fullName>
    </submittedName>
</protein>
<evidence type="ECO:0000256" key="1">
    <source>
        <dbReference type="SAM" id="MobiDB-lite"/>
    </source>
</evidence>
<feature type="compositionally biased region" description="Pro residues" evidence="1">
    <location>
        <begin position="786"/>
        <end position="795"/>
    </location>
</feature>
<dbReference type="Proteomes" id="UP000054007">
    <property type="component" value="Unassembled WGS sequence"/>
</dbReference>
<feature type="compositionally biased region" description="Pro residues" evidence="1">
    <location>
        <begin position="768"/>
        <end position="777"/>
    </location>
</feature>
<feature type="region of interest" description="Disordered" evidence="1">
    <location>
        <begin position="233"/>
        <end position="414"/>
    </location>
</feature>
<feature type="compositionally biased region" description="Low complexity" evidence="1">
    <location>
        <begin position="840"/>
        <end position="856"/>
    </location>
</feature>
<feature type="region of interest" description="Disordered" evidence="1">
    <location>
        <begin position="185"/>
        <end position="216"/>
    </location>
</feature>
<reference evidence="2 3" key="1">
    <citation type="journal article" date="2015" name="Fungal Genet. Biol.">
        <title>Evolution of novel wood decay mechanisms in Agaricales revealed by the genome sequences of Fistulina hepatica and Cylindrobasidium torrendii.</title>
        <authorList>
            <person name="Floudas D."/>
            <person name="Held B.W."/>
            <person name="Riley R."/>
            <person name="Nagy L.G."/>
            <person name="Koehler G."/>
            <person name="Ransdell A.S."/>
            <person name="Younus H."/>
            <person name="Chow J."/>
            <person name="Chiniquy J."/>
            <person name="Lipzen A."/>
            <person name="Tritt A."/>
            <person name="Sun H."/>
            <person name="Haridas S."/>
            <person name="LaButti K."/>
            <person name="Ohm R.A."/>
            <person name="Kues U."/>
            <person name="Blanchette R.A."/>
            <person name="Grigoriev I.V."/>
            <person name="Minto R.E."/>
            <person name="Hibbett D.S."/>
        </authorList>
    </citation>
    <scope>NUCLEOTIDE SEQUENCE [LARGE SCALE GENOMIC DNA]</scope>
    <source>
        <strain evidence="2 3">FP15055 ss-10</strain>
    </source>
</reference>
<proteinExistence type="predicted"/>
<feature type="region of interest" description="Disordered" evidence="1">
    <location>
        <begin position="71"/>
        <end position="168"/>
    </location>
</feature>
<accession>A0A0D7B143</accession>
<dbReference type="EMBL" id="KN880712">
    <property type="protein sequence ID" value="KIY63221.1"/>
    <property type="molecule type" value="Genomic_DNA"/>
</dbReference>
<feature type="compositionally biased region" description="Polar residues" evidence="1">
    <location>
        <begin position="544"/>
        <end position="558"/>
    </location>
</feature>